<dbReference type="Proteomes" id="UP000255355">
    <property type="component" value="Unassembled WGS sequence"/>
</dbReference>
<protein>
    <submittedName>
        <fullName evidence="1">Uncharacterized protein</fullName>
    </submittedName>
</protein>
<reference evidence="1 2" key="1">
    <citation type="submission" date="2018-07" db="EMBL/GenBank/DDBJ databases">
        <title>Genomic Encyclopedia of Type Strains, Phase IV (KMG-IV): sequencing the most valuable type-strain genomes for metagenomic binning, comparative biology and taxonomic classification.</title>
        <authorList>
            <person name="Goeker M."/>
        </authorList>
    </citation>
    <scope>NUCLEOTIDE SEQUENCE [LARGE SCALE GENOMIC DNA]</scope>
    <source>
        <strain evidence="1 2">DSM 44952</strain>
    </source>
</reference>
<evidence type="ECO:0000313" key="1">
    <source>
        <dbReference type="EMBL" id="RDI54049.1"/>
    </source>
</evidence>
<sequence length="103" mass="11021">MGEDSTGPPLECIGGSGECRCNTAIFAGIADQLVRQLFDVGLQLDTIGAVFEGEETSTIQLDKTRTALSDILAGLDHMIRDTGLAMLSVTAALPEAELQRRRR</sequence>
<accession>A0A370HAU8</accession>
<evidence type="ECO:0000313" key="2">
    <source>
        <dbReference type="Proteomes" id="UP000255355"/>
    </source>
</evidence>
<organism evidence="1 2">
    <name type="scientific">Nocardia mexicana</name>
    <dbReference type="NCBI Taxonomy" id="279262"/>
    <lineage>
        <taxon>Bacteria</taxon>
        <taxon>Bacillati</taxon>
        <taxon>Actinomycetota</taxon>
        <taxon>Actinomycetes</taxon>
        <taxon>Mycobacteriales</taxon>
        <taxon>Nocardiaceae</taxon>
        <taxon>Nocardia</taxon>
    </lineage>
</organism>
<keyword evidence="2" id="KW-1185">Reference proteome</keyword>
<proteinExistence type="predicted"/>
<comment type="caution">
    <text evidence="1">The sequence shown here is derived from an EMBL/GenBank/DDBJ whole genome shotgun (WGS) entry which is preliminary data.</text>
</comment>
<name>A0A370HAU8_9NOCA</name>
<dbReference type="EMBL" id="QQAZ01000002">
    <property type="protein sequence ID" value="RDI54049.1"/>
    <property type="molecule type" value="Genomic_DNA"/>
</dbReference>
<dbReference type="AlphaFoldDB" id="A0A370HAU8"/>
<gene>
    <name evidence="1" type="ORF">DFR68_102171</name>
</gene>